<dbReference type="Pfam" id="PF00763">
    <property type="entry name" value="THF_DHG_CYH"/>
    <property type="match status" value="1"/>
</dbReference>
<evidence type="ECO:0008006" key="11">
    <source>
        <dbReference type="Google" id="ProtNLM"/>
    </source>
</evidence>
<gene>
    <name evidence="10" type="ORF">ACAT0790_LOCUS35321</name>
</gene>
<dbReference type="FunFam" id="3.40.50.10860:FF:000005">
    <property type="entry name" value="C-1-tetrahydrofolate synthase, cytoplasmic, putative"/>
    <property type="match status" value="1"/>
</dbReference>
<keyword evidence="4" id="KW-0378">Hydrolase</keyword>
<dbReference type="GO" id="GO:0005829">
    <property type="term" value="C:cytosol"/>
    <property type="evidence" value="ECO:0007669"/>
    <property type="project" value="TreeGrafter"/>
</dbReference>
<name>A0A7S1R7R4_ALECA</name>
<reference evidence="10" key="1">
    <citation type="submission" date="2021-01" db="EMBL/GenBank/DDBJ databases">
        <authorList>
            <person name="Corre E."/>
            <person name="Pelletier E."/>
            <person name="Niang G."/>
            <person name="Scheremetjew M."/>
            <person name="Finn R."/>
            <person name="Kale V."/>
            <person name="Holt S."/>
            <person name="Cochrane G."/>
            <person name="Meng A."/>
            <person name="Brown T."/>
            <person name="Cohen L."/>
        </authorList>
    </citation>
    <scope>NUCLEOTIDE SEQUENCE</scope>
    <source>
        <strain evidence="10">OF101</strain>
    </source>
</reference>
<dbReference type="HAMAP" id="MF_01576">
    <property type="entry name" value="THF_DHG_CYH"/>
    <property type="match status" value="1"/>
</dbReference>
<keyword evidence="5" id="KW-0521">NADP</keyword>
<dbReference type="PANTHER" id="PTHR48099:SF5">
    <property type="entry name" value="C-1-TETRAHYDROFOLATE SYNTHASE, CYTOPLASMIC"/>
    <property type="match status" value="1"/>
</dbReference>
<feature type="domain" description="Tetrahydrofolate dehydrogenase/cyclohydrolase NAD(P)-binding" evidence="9">
    <location>
        <begin position="154"/>
        <end position="305"/>
    </location>
</feature>
<evidence type="ECO:0000259" key="8">
    <source>
        <dbReference type="Pfam" id="PF00763"/>
    </source>
</evidence>
<evidence type="ECO:0000256" key="5">
    <source>
        <dbReference type="ARBA" id="ARBA00022857"/>
    </source>
</evidence>
<proteinExistence type="inferred from homology"/>
<dbReference type="CDD" id="cd01080">
    <property type="entry name" value="NAD_bind_m-THF_DH_Cyclohyd"/>
    <property type="match status" value="1"/>
</dbReference>
<accession>A0A7S1R7R4</accession>
<dbReference type="InterPro" id="IPR020867">
    <property type="entry name" value="THF_DH/CycHdrlase_CS"/>
</dbReference>
<evidence type="ECO:0000256" key="2">
    <source>
        <dbReference type="ARBA" id="ARBA00011738"/>
    </source>
</evidence>
<evidence type="ECO:0000259" key="9">
    <source>
        <dbReference type="Pfam" id="PF02882"/>
    </source>
</evidence>
<dbReference type="PANTHER" id="PTHR48099">
    <property type="entry name" value="C-1-TETRAHYDROFOLATE SYNTHASE, CYTOPLASMIC-RELATED"/>
    <property type="match status" value="1"/>
</dbReference>
<dbReference type="PROSITE" id="PS00767">
    <property type="entry name" value="THF_DHG_CYH_2"/>
    <property type="match status" value="1"/>
</dbReference>
<dbReference type="EMBL" id="HBGE01058733">
    <property type="protein sequence ID" value="CAD9158556.1"/>
    <property type="molecule type" value="Transcribed_RNA"/>
</dbReference>
<dbReference type="InterPro" id="IPR020631">
    <property type="entry name" value="THF_DH/CycHdrlase_NAD-bd_dom"/>
</dbReference>
<dbReference type="Pfam" id="PF02882">
    <property type="entry name" value="THF_DHG_CYH_C"/>
    <property type="match status" value="1"/>
</dbReference>
<dbReference type="InterPro" id="IPR036291">
    <property type="entry name" value="NAD(P)-bd_dom_sf"/>
</dbReference>
<evidence type="ECO:0000256" key="1">
    <source>
        <dbReference type="ARBA" id="ARBA00004777"/>
    </source>
</evidence>
<organism evidence="10">
    <name type="scientific">Alexandrium catenella</name>
    <name type="common">Red tide dinoflagellate</name>
    <name type="synonym">Gonyaulax catenella</name>
    <dbReference type="NCBI Taxonomy" id="2925"/>
    <lineage>
        <taxon>Eukaryota</taxon>
        <taxon>Sar</taxon>
        <taxon>Alveolata</taxon>
        <taxon>Dinophyceae</taxon>
        <taxon>Gonyaulacales</taxon>
        <taxon>Pyrocystaceae</taxon>
        <taxon>Alexandrium</taxon>
    </lineage>
</organism>
<dbReference type="GO" id="GO:0035999">
    <property type="term" value="P:tetrahydrofolate interconversion"/>
    <property type="evidence" value="ECO:0007669"/>
    <property type="project" value="TreeGrafter"/>
</dbReference>
<keyword evidence="6" id="KW-0560">Oxidoreductase</keyword>
<dbReference type="GO" id="GO:0004488">
    <property type="term" value="F:methylenetetrahydrofolate dehydrogenase (NADP+) activity"/>
    <property type="evidence" value="ECO:0007669"/>
    <property type="project" value="InterPro"/>
</dbReference>
<comment type="subunit">
    <text evidence="2">Homodimer.</text>
</comment>
<dbReference type="PRINTS" id="PR00085">
    <property type="entry name" value="THFDHDRGNASE"/>
</dbReference>
<sequence length="381" mass="40786">MAGGDGAPCEEQGVKQEGPCLLDGKKVSGIVLEELRARIQQEQLTPHLHVITVGEDVGSKVYVKQKRLAAEKTGITFTQNTLPPETSLQELREAILRKNRDSGVHGVIVQLPLPEALRKHEREVLDLVDPAKDVDCFHPLNFGHLALGSPVFLPATPAGIMRLLKHYGIETVGKHCVILGKSNIVGKPLGLLLSQEDGPAATVTLCDQYTEGVWDITRQADILVVAAGKHHLVNDPAVLKQDGQVTIIDVGIHRVTTPEGKTVVQGDVNAEAVRPRCRWLTPVPGGVGPMTVACLLEQVVKAASRLSGPRAAVRQAFKEGMGSLEGLMGSSELADLLARLEPTLPPDQLQAALRPLEASEAGRVKLDDFLSWVFDGDGAGG</sequence>
<evidence type="ECO:0000256" key="3">
    <source>
        <dbReference type="ARBA" id="ARBA00022563"/>
    </source>
</evidence>
<evidence type="ECO:0000256" key="6">
    <source>
        <dbReference type="ARBA" id="ARBA00023002"/>
    </source>
</evidence>
<dbReference type="SUPFAM" id="SSF51735">
    <property type="entry name" value="NAD(P)-binding Rossmann-fold domains"/>
    <property type="match status" value="1"/>
</dbReference>
<keyword evidence="3" id="KW-0554">One-carbon metabolism</keyword>
<dbReference type="Gene3D" id="3.40.50.10860">
    <property type="entry name" value="Leucine Dehydrogenase, chain A, domain 1"/>
    <property type="match status" value="1"/>
</dbReference>
<evidence type="ECO:0000256" key="4">
    <source>
        <dbReference type="ARBA" id="ARBA00022801"/>
    </source>
</evidence>
<evidence type="ECO:0000313" key="10">
    <source>
        <dbReference type="EMBL" id="CAD9158556.1"/>
    </source>
</evidence>
<dbReference type="InterPro" id="IPR000672">
    <property type="entry name" value="THF_DH/CycHdrlase"/>
</dbReference>
<feature type="domain" description="Tetrahydrofolate dehydrogenase/cyclohydrolase catalytic" evidence="8">
    <location>
        <begin position="22"/>
        <end position="135"/>
    </location>
</feature>
<comment type="pathway">
    <text evidence="1">One-carbon metabolism; tetrahydrofolate interconversion.</text>
</comment>
<dbReference type="InterPro" id="IPR020630">
    <property type="entry name" value="THF_DH/CycHdrlase_cat_dom"/>
</dbReference>
<dbReference type="InterPro" id="IPR046346">
    <property type="entry name" value="Aminoacid_DH-like_N_sf"/>
</dbReference>
<dbReference type="Gene3D" id="3.40.50.720">
    <property type="entry name" value="NAD(P)-binding Rossmann-like Domain"/>
    <property type="match status" value="1"/>
</dbReference>
<dbReference type="AlphaFoldDB" id="A0A7S1R7R4"/>
<protein>
    <recommendedName>
        <fullName evidence="11">Methenyltetrahydrofolate cyclohydrolase</fullName>
    </recommendedName>
</protein>
<keyword evidence="7" id="KW-0511">Multifunctional enzyme</keyword>
<dbReference type="SUPFAM" id="SSF53223">
    <property type="entry name" value="Aminoacid dehydrogenase-like, N-terminal domain"/>
    <property type="match status" value="1"/>
</dbReference>
<evidence type="ECO:0000256" key="7">
    <source>
        <dbReference type="ARBA" id="ARBA00023268"/>
    </source>
</evidence>
<dbReference type="GO" id="GO:0004477">
    <property type="term" value="F:methenyltetrahydrofolate cyclohydrolase activity"/>
    <property type="evidence" value="ECO:0007669"/>
    <property type="project" value="TreeGrafter"/>
</dbReference>